<evidence type="ECO:0000256" key="2">
    <source>
        <dbReference type="ARBA" id="ARBA00022692"/>
    </source>
</evidence>
<evidence type="ECO:0000256" key="4">
    <source>
        <dbReference type="ARBA" id="ARBA00023136"/>
    </source>
</evidence>
<dbReference type="Pfam" id="PF07264">
    <property type="entry name" value="EI24"/>
    <property type="match status" value="1"/>
</dbReference>
<accession>A0A409XAM3</accession>
<keyword evidence="2 5" id="KW-0812">Transmembrane</keyword>
<evidence type="ECO:0000313" key="6">
    <source>
        <dbReference type="EMBL" id="PPQ87727.1"/>
    </source>
</evidence>
<evidence type="ECO:0000313" key="7">
    <source>
        <dbReference type="Proteomes" id="UP000284842"/>
    </source>
</evidence>
<proteinExistence type="predicted"/>
<protein>
    <submittedName>
        <fullName evidence="6">Uncharacterized protein</fullName>
    </submittedName>
</protein>
<feature type="non-terminal residue" evidence="6">
    <location>
        <position position="1"/>
    </location>
</feature>
<reference evidence="6 7" key="1">
    <citation type="journal article" date="2018" name="Evol. Lett.">
        <title>Horizontal gene cluster transfer increased hallucinogenic mushroom diversity.</title>
        <authorList>
            <person name="Reynolds H.T."/>
            <person name="Vijayakumar V."/>
            <person name="Gluck-Thaler E."/>
            <person name="Korotkin H.B."/>
            <person name="Matheny P.B."/>
            <person name="Slot J.C."/>
        </authorList>
    </citation>
    <scope>NUCLEOTIDE SEQUENCE [LARGE SCALE GENOMIC DNA]</scope>
    <source>
        <strain evidence="6 7">2629</strain>
    </source>
</reference>
<comment type="subcellular location">
    <subcellularLocation>
        <location evidence="1">Membrane</location>
        <topology evidence="1">Multi-pass membrane protein</topology>
    </subcellularLocation>
</comment>
<dbReference type="InParanoid" id="A0A409XAM3"/>
<dbReference type="InterPro" id="IPR052786">
    <property type="entry name" value="Spore_wall_assembly"/>
</dbReference>
<evidence type="ECO:0000256" key="5">
    <source>
        <dbReference type="SAM" id="Phobius"/>
    </source>
</evidence>
<dbReference type="Proteomes" id="UP000284842">
    <property type="component" value="Unassembled WGS sequence"/>
</dbReference>
<keyword evidence="3 5" id="KW-1133">Transmembrane helix</keyword>
<keyword evidence="7" id="KW-1185">Reference proteome</keyword>
<dbReference type="AlphaFoldDB" id="A0A409XAM3"/>
<organism evidence="6 7">
    <name type="scientific">Panaeolus cyanescens</name>
    <dbReference type="NCBI Taxonomy" id="181874"/>
    <lineage>
        <taxon>Eukaryota</taxon>
        <taxon>Fungi</taxon>
        <taxon>Dikarya</taxon>
        <taxon>Basidiomycota</taxon>
        <taxon>Agaricomycotina</taxon>
        <taxon>Agaricomycetes</taxon>
        <taxon>Agaricomycetidae</taxon>
        <taxon>Agaricales</taxon>
        <taxon>Agaricineae</taxon>
        <taxon>Galeropsidaceae</taxon>
        <taxon>Panaeolus</taxon>
    </lineage>
</organism>
<gene>
    <name evidence="6" type="ORF">CVT24_008416</name>
</gene>
<sequence length="188" mass="21812">ILRFFLSRNIRIARDRAWDQTVASRGKGPEFWRGYVEEWEEPPRVGVEKDGMIKRLLGGWVGVFVVKNVLLSPFHIYPFVGIVVTAAIKAYGMGHVLHRRYFEAKKMTEQQIAVFMEEHKWDYRLFGFVAALLESLPIIGLAFTISNRIGAAMWAHDLEKRQHYVAQELREGRTEVLVRRERGVGKVE</sequence>
<evidence type="ECO:0000256" key="3">
    <source>
        <dbReference type="ARBA" id="ARBA00022989"/>
    </source>
</evidence>
<feature type="transmembrane region" description="Helical" evidence="5">
    <location>
        <begin position="125"/>
        <end position="145"/>
    </location>
</feature>
<dbReference type="STRING" id="181874.A0A409XAM3"/>
<feature type="transmembrane region" description="Helical" evidence="5">
    <location>
        <begin position="76"/>
        <end position="97"/>
    </location>
</feature>
<dbReference type="EMBL" id="NHTK01004206">
    <property type="protein sequence ID" value="PPQ87727.1"/>
    <property type="molecule type" value="Genomic_DNA"/>
</dbReference>
<name>A0A409XAM3_9AGAR</name>
<comment type="caution">
    <text evidence="6">The sequence shown here is derived from an EMBL/GenBank/DDBJ whole genome shotgun (WGS) entry which is preliminary data.</text>
</comment>
<evidence type="ECO:0000256" key="1">
    <source>
        <dbReference type="ARBA" id="ARBA00004141"/>
    </source>
</evidence>
<dbReference type="PANTHER" id="PTHR34292">
    <property type="entry name" value="OUTER SPORE WALL PROTEIN LDS1"/>
    <property type="match status" value="1"/>
</dbReference>
<keyword evidence="4 5" id="KW-0472">Membrane</keyword>
<dbReference type="PANTHER" id="PTHR34292:SF2">
    <property type="entry name" value="OUTER SPORE WALL PROTEIN LDS1"/>
    <property type="match status" value="1"/>
</dbReference>
<dbReference type="InterPro" id="IPR059112">
    <property type="entry name" value="CysZ/EI24"/>
</dbReference>
<dbReference type="OrthoDB" id="10012223at2759"/>